<dbReference type="InterPro" id="IPR043502">
    <property type="entry name" value="DNA/RNA_pol_sf"/>
</dbReference>
<evidence type="ECO:0000256" key="1">
    <source>
        <dbReference type="SAM" id="MobiDB-lite"/>
    </source>
</evidence>
<feature type="domain" description="Reverse transcriptase" evidence="2">
    <location>
        <begin position="556"/>
        <end position="834"/>
    </location>
</feature>
<organism evidence="3 4">
    <name type="scientific">Cannabis sativa</name>
    <name type="common">Hemp</name>
    <name type="synonym">Marijuana</name>
    <dbReference type="NCBI Taxonomy" id="3483"/>
    <lineage>
        <taxon>Eukaryota</taxon>
        <taxon>Viridiplantae</taxon>
        <taxon>Streptophyta</taxon>
        <taxon>Embryophyta</taxon>
        <taxon>Tracheophyta</taxon>
        <taxon>Spermatophyta</taxon>
        <taxon>Magnoliopsida</taxon>
        <taxon>eudicotyledons</taxon>
        <taxon>Gunneridae</taxon>
        <taxon>Pentapetalae</taxon>
        <taxon>rosids</taxon>
        <taxon>fabids</taxon>
        <taxon>Rosales</taxon>
        <taxon>Cannabaceae</taxon>
        <taxon>Cannabis</taxon>
    </lineage>
</organism>
<reference evidence="3" key="1">
    <citation type="submission" date="2018-11" db="EMBL/GenBank/DDBJ databases">
        <authorList>
            <person name="Grassa J C."/>
        </authorList>
    </citation>
    <scope>NUCLEOTIDE SEQUENCE [LARGE SCALE GENOMIC DNA]</scope>
</reference>
<dbReference type="PANTHER" id="PTHR31635:SF196">
    <property type="entry name" value="REVERSE TRANSCRIPTASE DOMAIN-CONTAINING PROTEIN-RELATED"/>
    <property type="match status" value="1"/>
</dbReference>
<dbReference type="Gramene" id="evm.model.06.1271">
    <property type="protein sequence ID" value="cds.evm.model.06.1271"/>
    <property type="gene ID" value="evm.TU.06.1271"/>
</dbReference>
<evidence type="ECO:0000259" key="2">
    <source>
        <dbReference type="PROSITE" id="PS50878"/>
    </source>
</evidence>
<dbReference type="Pfam" id="PF00078">
    <property type="entry name" value="RVT_1"/>
    <property type="match status" value="1"/>
</dbReference>
<feature type="region of interest" description="Disordered" evidence="1">
    <location>
        <begin position="1"/>
        <end position="32"/>
    </location>
</feature>
<dbReference type="PROSITE" id="PS50878">
    <property type="entry name" value="RT_POL"/>
    <property type="match status" value="1"/>
</dbReference>
<name>A0A803PTS1_CANSA</name>
<dbReference type="Proteomes" id="UP000596661">
    <property type="component" value="Chromosome 6"/>
</dbReference>
<dbReference type="SUPFAM" id="SSF56219">
    <property type="entry name" value="DNase I-like"/>
    <property type="match status" value="1"/>
</dbReference>
<dbReference type="InterPro" id="IPR036691">
    <property type="entry name" value="Endo/exonu/phosph_ase_sf"/>
</dbReference>
<keyword evidence="4" id="KW-1185">Reference proteome</keyword>
<evidence type="ECO:0000313" key="4">
    <source>
        <dbReference type="Proteomes" id="UP000596661"/>
    </source>
</evidence>
<sequence length="869" mass="99133">MAKKRRTVQKPVSRGLDPDPIEDADDKKMETATERVTTELDKIAEMLRTDEIFQESNNSGFINKIVEQGNSNWAKEVEDEIASETDQIHFQESSISHWKSFKEEKLVYRDPKLKFTEPIMKNGIKVSQLDLEEVKEEAASWSSAVICMVLGANPPMAVFEGFIKRIWGHLGITQIVKMTRGLICQKGETKKKQQEMKGKDSTQTSVQEQETKEENKQDEATAPRKLDSKEKNVTRAQNIDWITLRKNFSQKHLKEAEKLNDIRRNSVNSFMALGGDEGGQIVDKVSEEEGEPGRTTLWADLKDLKHPVKPWLILGDFNALFSLEDRTGGNPPCLSELVDSQSLFAQAHVEASKRTGSDFTWTNNQDGTSRIYSKIDHVFANEDWHDTFRNTSAHYGWETTSDHWSCVVSIKADMKIGVKPFLFYNFWADHPNFKGLVLQSWEKSLTTSGMKGIYLKLMRLKHVLKKFNHETIGDIGFMGTRNDTAARLNMESFDSNSRLNLDQQILLLKPFSNKEIKKAMFSIPDSKSPGPEWFNFGFFKVMWADIGKEVCKAISDFIITGFMPAELHSSMISLISKHDNPTKAVDFRPIACCSTLYKCVSKLLYSRLAKVLPSITNQNQGAFVQGRSIAHNVMILQDLLKNYNRKNFSPRCAIKINISKAYNTMNWDFIESLLAAFNLPQRFIKWLMTCITTTSYSIIMKGRIQGRFKGEKGLRQGDPLSPLLFVLVMEYLTRLLQLAASNSNYRFHPLCKKLRLINLCFADDLIIFSKCSQQSIATLKHVLEEFSKASGLHINHDKSQIFLGGVNPLNKQSILEELKLVEGKFPMKYLRIPLHPTKWKAEDCGIIIKKITQRLHNWASKHLSFAGKI</sequence>
<dbReference type="InterPro" id="IPR000477">
    <property type="entry name" value="RT_dom"/>
</dbReference>
<reference evidence="3" key="2">
    <citation type="submission" date="2021-03" db="UniProtKB">
        <authorList>
            <consortium name="EnsemblPlants"/>
        </authorList>
    </citation>
    <scope>IDENTIFICATION</scope>
</reference>
<proteinExistence type="predicted"/>
<feature type="region of interest" description="Disordered" evidence="1">
    <location>
        <begin position="187"/>
        <end position="231"/>
    </location>
</feature>
<protein>
    <recommendedName>
        <fullName evidence="2">Reverse transcriptase domain-containing protein</fullName>
    </recommendedName>
</protein>
<accession>A0A803PTS1</accession>
<evidence type="ECO:0000313" key="3">
    <source>
        <dbReference type="EnsemblPlants" id="cds.evm.model.06.1271"/>
    </source>
</evidence>
<dbReference type="EnsemblPlants" id="evm.model.06.1271">
    <property type="protein sequence ID" value="cds.evm.model.06.1271"/>
    <property type="gene ID" value="evm.TU.06.1271"/>
</dbReference>
<dbReference type="EMBL" id="UZAU01000598">
    <property type="status" value="NOT_ANNOTATED_CDS"/>
    <property type="molecule type" value="Genomic_DNA"/>
</dbReference>
<dbReference type="Gene3D" id="3.60.10.10">
    <property type="entry name" value="Endonuclease/exonuclease/phosphatase"/>
    <property type="match status" value="1"/>
</dbReference>
<feature type="compositionally biased region" description="Basic and acidic residues" evidence="1">
    <location>
        <begin position="187"/>
        <end position="200"/>
    </location>
</feature>
<feature type="compositionally biased region" description="Basic and acidic residues" evidence="1">
    <location>
        <begin position="209"/>
        <end position="231"/>
    </location>
</feature>
<dbReference type="CDD" id="cd01650">
    <property type="entry name" value="RT_nLTR_like"/>
    <property type="match status" value="1"/>
</dbReference>
<dbReference type="PANTHER" id="PTHR31635">
    <property type="entry name" value="REVERSE TRANSCRIPTASE DOMAIN-CONTAINING PROTEIN-RELATED"/>
    <property type="match status" value="1"/>
</dbReference>
<dbReference type="AlphaFoldDB" id="A0A803PTS1"/>
<dbReference type="SUPFAM" id="SSF56672">
    <property type="entry name" value="DNA/RNA polymerases"/>
    <property type="match status" value="1"/>
</dbReference>